<organism evidence="2">
    <name type="scientific">Tetraselmis sp. GSL018</name>
    <dbReference type="NCBI Taxonomy" id="582737"/>
    <lineage>
        <taxon>Eukaryota</taxon>
        <taxon>Viridiplantae</taxon>
        <taxon>Chlorophyta</taxon>
        <taxon>core chlorophytes</taxon>
        <taxon>Chlorodendrophyceae</taxon>
        <taxon>Chlorodendrales</taxon>
        <taxon>Chlorodendraceae</taxon>
        <taxon>Tetraselmis</taxon>
    </lineage>
</organism>
<sequence>PLPLAPLLTDPCIEFWSDRPPIASAYPLPTICSPLVSLAFGPFREVQGVEPAWSFVSRAPPRSPRRADPPGDRPL</sequence>
<feature type="non-terminal residue" evidence="2">
    <location>
        <position position="1"/>
    </location>
</feature>
<gene>
    <name evidence="2" type="ORF">TSPGSL018_6832</name>
</gene>
<name>A0A061S9S0_9CHLO</name>
<feature type="region of interest" description="Disordered" evidence="1">
    <location>
        <begin position="56"/>
        <end position="75"/>
    </location>
</feature>
<dbReference type="EMBL" id="GBEZ01003193">
    <property type="protein sequence ID" value="JAC81927.1"/>
    <property type="molecule type" value="Transcribed_RNA"/>
</dbReference>
<protein>
    <submittedName>
        <fullName evidence="2">Uncharacterized protein</fullName>
    </submittedName>
</protein>
<dbReference type="AlphaFoldDB" id="A0A061S9S0"/>
<evidence type="ECO:0000256" key="1">
    <source>
        <dbReference type="SAM" id="MobiDB-lite"/>
    </source>
</evidence>
<reference evidence="2" key="1">
    <citation type="submission" date="2014-05" db="EMBL/GenBank/DDBJ databases">
        <title>The transcriptome of the halophilic microalga Tetraselmis sp. GSL018 isolated from the Great Salt Lake, Utah.</title>
        <authorList>
            <person name="Jinkerson R.E."/>
            <person name="D'Adamo S."/>
            <person name="Posewitz M.C."/>
        </authorList>
    </citation>
    <scope>NUCLEOTIDE SEQUENCE</scope>
    <source>
        <strain evidence="2">GSL018</strain>
    </source>
</reference>
<proteinExistence type="predicted"/>
<accession>A0A061S9S0</accession>
<feature type="compositionally biased region" description="Basic and acidic residues" evidence="1">
    <location>
        <begin position="65"/>
        <end position="75"/>
    </location>
</feature>
<evidence type="ECO:0000313" key="2">
    <source>
        <dbReference type="EMBL" id="JAC81927.1"/>
    </source>
</evidence>